<evidence type="ECO:0000256" key="4">
    <source>
        <dbReference type="ARBA" id="ARBA00022485"/>
    </source>
</evidence>
<feature type="compositionally biased region" description="Low complexity" evidence="7">
    <location>
        <begin position="379"/>
        <end position="393"/>
    </location>
</feature>
<dbReference type="InterPro" id="IPR009016">
    <property type="entry name" value="Fe_hydrogenase"/>
</dbReference>
<comment type="similarity">
    <text evidence="1">Belongs to the NARF family.</text>
</comment>
<dbReference type="GO" id="GO:0051539">
    <property type="term" value="F:4 iron, 4 sulfur cluster binding"/>
    <property type="evidence" value="ECO:0007669"/>
    <property type="project" value="UniProtKB-KW"/>
</dbReference>
<keyword evidence="10" id="KW-1185">Reference proteome</keyword>
<dbReference type="Gene3D" id="3.40.50.1780">
    <property type="match status" value="1"/>
</dbReference>
<reference evidence="9" key="1">
    <citation type="journal article" date="2019" name="G3 (Bethesda)">
        <title>Genome Assemblies of Two Rare Opportunistic Yeast Pathogens: Diutina rugosa (syn. Candida rugosa) and Trichomonascus ciferrii (syn. Candida ciferrii).</title>
        <authorList>
            <person name="Mixao V."/>
            <person name="Saus E."/>
            <person name="Hansen A.P."/>
            <person name="Lass-Florl C."/>
            <person name="Gabaldon T."/>
        </authorList>
    </citation>
    <scope>NUCLEOTIDE SEQUENCE</scope>
    <source>
        <strain evidence="9">CBS 4856</strain>
    </source>
</reference>
<evidence type="ECO:0000256" key="3">
    <source>
        <dbReference type="ARBA" id="ARBA00017073"/>
    </source>
</evidence>
<gene>
    <name evidence="9" type="ORF">TRICI_004940</name>
</gene>
<evidence type="ECO:0000256" key="5">
    <source>
        <dbReference type="ARBA" id="ARBA00023014"/>
    </source>
</evidence>
<evidence type="ECO:0000256" key="2">
    <source>
        <dbReference type="ARBA" id="ARBA00015854"/>
    </source>
</evidence>
<dbReference type="OrthoDB" id="10253113at2759"/>
<dbReference type="VEuPathDB" id="FungiDB:TRICI_004940"/>
<evidence type="ECO:0000259" key="8">
    <source>
        <dbReference type="Pfam" id="PF02906"/>
    </source>
</evidence>
<feature type="domain" description="Iron hydrogenase large subunit C-terminal" evidence="8">
    <location>
        <begin position="104"/>
        <end position="411"/>
    </location>
</feature>
<dbReference type="InterPro" id="IPR050340">
    <property type="entry name" value="Cytosolic_Fe-S_CAF"/>
</dbReference>
<dbReference type="EMBL" id="SWFS01000376">
    <property type="protein sequence ID" value="KAA8907649.1"/>
    <property type="molecule type" value="Genomic_DNA"/>
</dbReference>
<keyword evidence="5" id="KW-0411">Iron-sulfur</keyword>
<evidence type="ECO:0000313" key="9">
    <source>
        <dbReference type="EMBL" id="KAA8907649.1"/>
    </source>
</evidence>
<dbReference type="AlphaFoldDB" id="A0A642UY24"/>
<keyword evidence="4" id="KW-0004">4Fe-4S</keyword>
<dbReference type="Gene3D" id="3.40.950.10">
    <property type="entry name" value="Fe-only Hydrogenase (Larger Subunit), Chain L, domain 3"/>
    <property type="match status" value="1"/>
</dbReference>
<evidence type="ECO:0000256" key="7">
    <source>
        <dbReference type="SAM" id="MobiDB-lite"/>
    </source>
</evidence>
<name>A0A642UY24_9ASCO</name>
<feature type="region of interest" description="Disordered" evidence="7">
    <location>
        <begin position="371"/>
        <end position="393"/>
    </location>
</feature>
<dbReference type="PANTHER" id="PTHR11615">
    <property type="entry name" value="NITRATE, FORMATE, IRON DEHYDROGENASE"/>
    <property type="match status" value="1"/>
</dbReference>
<comment type="caution">
    <text evidence="9">The sequence shown here is derived from an EMBL/GenBank/DDBJ whole genome shotgun (WGS) entry which is preliminary data.</text>
</comment>
<dbReference type="InterPro" id="IPR004108">
    <property type="entry name" value="Fe_hydrogenase_lsu_C"/>
</dbReference>
<keyword evidence="4" id="KW-0408">Iron</keyword>
<dbReference type="Proteomes" id="UP000761534">
    <property type="component" value="Unassembled WGS sequence"/>
</dbReference>
<dbReference type="SUPFAM" id="SSF53920">
    <property type="entry name" value="Fe-only hydrogenase"/>
    <property type="match status" value="1"/>
</dbReference>
<evidence type="ECO:0000256" key="6">
    <source>
        <dbReference type="ARBA" id="ARBA00031269"/>
    </source>
</evidence>
<evidence type="ECO:0000313" key="10">
    <source>
        <dbReference type="Proteomes" id="UP000761534"/>
    </source>
</evidence>
<sequence>MSTILSSDDLNDFISPGVACIKPVEVHKEQEQAGEIEIGKDGNEAFEVTKDGEKQSLKAAQINLSDCLACSGCITSAESVLISLQSHNELLNALREEGSKDKLFVVSISHQVRASLAVGYNLSVEEVDQRLKHLFIRTLGFKYVVGLEIGRGIALEYGAEEVIQKDSGPVLSSSCPGWTCYVEKTHAHVIPYLSGVKSPQQITGTLIKNLISEEHGITQDKIYHLSLMPCFDKKLEAARPEFGTEEIRDVDCVITTKEVVQMLIDENNPFEEISPDTEISDSDVAPSKWPYQDQWYSHEGTSSGGYLNYVLREMQRRMDEKSHIEILPGKNADIMEYQVVRDSDGAVIKRAGQVYGFRNIQNLVRKLKMKQRTKNAKVTSTKSASSPKASDPSQWDYVEVMACPGGCVNGGGQIGKPTDQTSKEWKDLLEQKYQSIAQQDIQKQKVIGWVQQLWPNNDNDRLLKTTFNAVESDVSTNPAIQIGTKW</sequence>
<dbReference type="Pfam" id="PF02906">
    <property type="entry name" value="Fe_hyd_lg_C"/>
    <property type="match status" value="1"/>
</dbReference>
<organism evidence="9 10">
    <name type="scientific">Trichomonascus ciferrii</name>
    <dbReference type="NCBI Taxonomy" id="44093"/>
    <lineage>
        <taxon>Eukaryota</taxon>
        <taxon>Fungi</taxon>
        <taxon>Dikarya</taxon>
        <taxon>Ascomycota</taxon>
        <taxon>Saccharomycotina</taxon>
        <taxon>Dipodascomycetes</taxon>
        <taxon>Dipodascales</taxon>
        <taxon>Trichomonascaceae</taxon>
        <taxon>Trichomonascus</taxon>
        <taxon>Trichomonascus ciferrii complex</taxon>
    </lineage>
</organism>
<evidence type="ECO:0000256" key="1">
    <source>
        <dbReference type="ARBA" id="ARBA00006596"/>
    </source>
</evidence>
<proteinExistence type="inferred from homology"/>
<keyword evidence="4" id="KW-0479">Metal-binding</keyword>
<accession>A0A642UY24</accession>
<protein>
    <recommendedName>
        <fullName evidence="2">Cytosolic Fe-S cluster assembly factor NAR1</fullName>
    </recommendedName>
    <alternativeName>
        <fullName evidence="3">Cytosolic Fe-S cluster assembly factor nar1</fullName>
    </alternativeName>
    <alternativeName>
        <fullName evidence="6">Nuclear architecture-related protein 1</fullName>
    </alternativeName>
</protein>